<sequence>MIAAINSHSGSNVQAQVHALSQPFGSHTQLAHSGQAADDFSASGKTSAKVLYDKMAILTCRHCGHDVFPPLPTRSFDRDVHELKEVLRDGLLPSSLTMKRIEQDIANLEATIKEVNAVLEDARAALVQGLKPVVKYLAVARSVSSHIRRLPEELLSNIFSDLIMFCASDLRYAMFEASILGRRGSIIHRLANVCKYWWRVMRDTQMLHPVANVSYSDKGVLATDSSVNNK</sequence>
<feature type="coiled-coil region" evidence="1">
    <location>
        <begin position="98"/>
        <end position="125"/>
    </location>
</feature>
<protein>
    <submittedName>
        <fullName evidence="2">Uncharacterized protein</fullName>
    </submittedName>
</protein>
<evidence type="ECO:0000256" key="1">
    <source>
        <dbReference type="SAM" id="Coils"/>
    </source>
</evidence>
<reference evidence="2 3" key="1">
    <citation type="journal article" date="2015" name="Fungal Genet. Biol.">
        <title>Evolution of novel wood decay mechanisms in Agaricales revealed by the genome sequences of Fistulina hepatica and Cylindrobasidium torrendii.</title>
        <authorList>
            <person name="Floudas D."/>
            <person name="Held B.W."/>
            <person name="Riley R."/>
            <person name="Nagy L.G."/>
            <person name="Koehler G."/>
            <person name="Ransdell A.S."/>
            <person name="Younus H."/>
            <person name="Chow J."/>
            <person name="Chiniquy J."/>
            <person name="Lipzen A."/>
            <person name="Tritt A."/>
            <person name="Sun H."/>
            <person name="Haridas S."/>
            <person name="LaButti K."/>
            <person name="Ohm R.A."/>
            <person name="Kues U."/>
            <person name="Blanchette R.A."/>
            <person name="Grigoriev I.V."/>
            <person name="Minto R.E."/>
            <person name="Hibbett D.S."/>
        </authorList>
    </citation>
    <scope>NUCLEOTIDE SEQUENCE [LARGE SCALE GENOMIC DNA]</scope>
    <source>
        <strain evidence="2 3">ATCC 64428</strain>
    </source>
</reference>
<dbReference type="AlphaFoldDB" id="A0A0D7AKY9"/>
<dbReference type="EMBL" id="KN881650">
    <property type="protein sequence ID" value="KIY51453.1"/>
    <property type="molecule type" value="Genomic_DNA"/>
</dbReference>
<gene>
    <name evidence="2" type="ORF">FISHEDRAFT_70684</name>
</gene>
<dbReference type="OrthoDB" id="3221235at2759"/>
<proteinExistence type="predicted"/>
<accession>A0A0D7AKY9</accession>
<keyword evidence="1" id="KW-0175">Coiled coil</keyword>
<organism evidence="2 3">
    <name type="scientific">Fistulina hepatica ATCC 64428</name>
    <dbReference type="NCBI Taxonomy" id="1128425"/>
    <lineage>
        <taxon>Eukaryota</taxon>
        <taxon>Fungi</taxon>
        <taxon>Dikarya</taxon>
        <taxon>Basidiomycota</taxon>
        <taxon>Agaricomycotina</taxon>
        <taxon>Agaricomycetes</taxon>
        <taxon>Agaricomycetidae</taxon>
        <taxon>Agaricales</taxon>
        <taxon>Fistulinaceae</taxon>
        <taxon>Fistulina</taxon>
    </lineage>
</organism>
<evidence type="ECO:0000313" key="2">
    <source>
        <dbReference type="EMBL" id="KIY51453.1"/>
    </source>
</evidence>
<dbReference type="Gene3D" id="1.20.1280.50">
    <property type="match status" value="1"/>
</dbReference>
<keyword evidence="3" id="KW-1185">Reference proteome</keyword>
<name>A0A0D7AKY9_9AGAR</name>
<evidence type="ECO:0000313" key="3">
    <source>
        <dbReference type="Proteomes" id="UP000054144"/>
    </source>
</evidence>
<dbReference type="Proteomes" id="UP000054144">
    <property type="component" value="Unassembled WGS sequence"/>
</dbReference>